<dbReference type="AlphaFoldDB" id="A0AAX4JFD0"/>
<evidence type="ECO:0000256" key="3">
    <source>
        <dbReference type="ARBA" id="ARBA00022840"/>
    </source>
</evidence>
<accession>A0AAX4JFD0</accession>
<dbReference type="GO" id="GO:0030983">
    <property type="term" value="F:mismatched DNA binding"/>
    <property type="evidence" value="ECO:0007669"/>
    <property type="project" value="InterPro"/>
</dbReference>
<dbReference type="KEGG" id="vnx:VNE69_10071"/>
<keyword evidence="8" id="KW-1185">Reference proteome</keyword>
<dbReference type="GO" id="GO:0005524">
    <property type="term" value="F:ATP binding"/>
    <property type="evidence" value="ECO:0007669"/>
    <property type="project" value="UniProtKB-KW"/>
</dbReference>
<dbReference type="InterPro" id="IPR027417">
    <property type="entry name" value="P-loop_NTPase"/>
</dbReference>
<feature type="domain" description="DNA mismatch repair proteins mutS family" evidence="6">
    <location>
        <begin position="500"/>
        <end position="675"/>
    </location>
</feature>
<dbReference type="GO" id="GO:0006298">
    <property type="term" value="P:mismatch repair"/>
    <property type="evidence" value="ECO:0007669"/>
    <property type="project" value="InterPro"/>
</dbReference>
<reference evidence="7" key="1">
    <citation type="journal article" date="2024" name="BMC Genomics">
        <title>Functional annotation of a divergent genome using sequence and structure-based similarity.</title>
        <authorList>
            <person name="Svedberg D."/>
            <person name="Winiger R.R."/>
            <person name="Berg A."/>
            <person name="Sharma H."/>
            <person name="Tellgren-Roth C."/>
            <person name="Debrunner-Vossbrinck B.A."/>
            <person name="Vossbrinck C.R."/>
            <person name="Barandun J."/>
        </authorList>
    </citation>
    <scope>NUCLEOTIDE SEQUENCE</scope>
    <source>
        <strain evidence="7">Illinois isolate</strain>
    </source>
</reference>
<dbReference type="InterPro" id="IPR007696">
    <property type="entry name" value="DNA_mismatch_repair_MutS_core"/>
</dbReference>
<protein>
    <submittedName>
        <fullName evidence="7">Muts protein 4-like protein</fullName>
    </submittedName>
</protein>
<dbReference type="PANTHER" id="PTHR11361:SF148">
    <property type="entry name" value="DNA MISMATCH REPAIR PROTEIN MSH6"/>
    <property type="match status" value="1"/>
</dbReference>
<dbReference type="Gene3D" id="3.40.50.300">
    <property type="entry name" value="P-loop containing nucleotide triphosphate hydrolases"/>
    <property type="match status" value="1"/>
</dbReference>
<dbReference type="Pfam" id="PF05192">
    <property type="entry name" value="MutS_III"/>
    <property type="match status" value="1"/>
</dbReference>
<dbReference type="SMART" id="SM00533">
    <property type="entry name" value="MUTSd"/>
    <property type="match status" value="1"/>
</dbReference>
<evidence type="ECO:0000259" key="5">
    <source>
        <dbReference type="SMART" id="SM00533"/>
    </source>
</evidence>
<evidence type="ECO:0000256" key="4">
    <source>
        <dbReference type="ARBA" id="ARBA00023125"/>
    </source>
</evidence>
<dbReference type="InterPro" id="IPR045076">
    <property type="entry name" value="MutS"/>
</dbReference>
<dbReference type="SUPFAM" id="SSF48334">
    <property type="entry name" value="DNA repair protein MutS, domain III"/>
    <property type="match status" value="1"/>
</dbReference>
<proteinExistence type="inferred from homology"/>
<gene>
    <name evidence="7" type="ORF">VNE69_10071</name>
</gene>
<evidence type="ECO:0000256" key="2">
    <source>
        <dbReference type="ARBA" id="ARBA00022741"/>
    </source>
</evidence>
<comment type="similarity">
    <text evidence="1">Belongs to the DNA mismatch repair MutS family.</text>
</comment>
<organism evidence="7 8">
    <name type="scientific">Vairimorpha necatrix</name>
    <dbReference type="NCBI Taxonomy" id="6039"/>
    <lineage>
        <taxon>Eukaryota</taxon>
        <taxon>Fungi</taxon>
        <taxon>Fungi incertae sedis</taxon>
        <taxon>Microsporidia</taxon>
        <taxon>Nosematidae</taxon>
        <taxon>Vairimorpha</taxon>
    </lineage>
</organism>
<dbReference type="Proteomes" id="UP001334084">
    <property type="component" value="Chromosome 10"/>
</dbReference>
<keyword evidence="4" id="KW-0238">DNA-binding</keyword>
<evidence type="ECO:0000259" key="6">
    <source>
        <dbReference type="SMART" id="SM00534"/>
    </source>
</evidence>
<feature type="domain" description="DNA mismatch repair protein MutS core" evidence="5">
    <location>
        <begin position="127"/>
        <end position="487"/>
    </location>
</feature>
<sequence length="704" mass="82277">MQNYKTIGCITCNREIPIKLCFSFTSGENEIGYITFYDAISFLNLNQLIKKYSVDLLLVQKEHYLIIEGCTDVNIQLLERSGFKENKNLNQDYFSSCSIGALMYFLNKQNVTIKQKYLDNRSFVIDESQDKLYDVINFTSTCYGRRKLKLDLMQPLVEKNEIVSRHEKILFFRNNKVLALNIEKLLKSLPDIERFINSDCNNNEDLKGYKKIIYHTTRIYNFLSSYKHLQNASDFFKSDTKYLIEKFENIFIKEVYDQTQVHLLFNSENNDYLKLAKKIYQETLESIDDYLTFLDVNFDYKIMKNSDNEFFIKVKIDPSIDLPTNELAKFPSQFADEMKSFCFLSENEETTIKDLSVKSTSNFDSTAHIKNTSKVHQTCSSNLPPDFIILTYKDNFLIGSTLELQKLNYRLKEVYDQILEIGGNLCNDLIIECKTKRKYFNDLFEEISEIDLCLSGYKFSLKFDCCIPNIGDRLCVSSSYHIFLKKDRVIYNDIYISEITRLNVLTGSNMSGKSAYTKQIFYNSLLYQIGYPIPAKNGIIKIFRKIVYKSNKTSSPEELFNFIDKLNLNEDSLIIIDEIGKGIHFSNVLPTYLTISRFILISRCYSVIITHHISFIQYIYNQAGFNTIKSVEYKISHGFYNTRLSDIREITGNLNISLSCDLPDEENTNIKNVSKLAFDIKQCRSKEDEEKIVRDIKSKHLRRY</sequence>
<dbReference type="GeneID" id="90542553"/>
<evidence type="ECO:0000313" key="7">
    <source>
        <dbReference type="EMBL" id="WUR04720.1"/>
    </source>
</evidence>
<dbReference type="Pfam" id="PF00488">
    <property type="entry name" value="MutS_V"/>
    <property type="match status" value="1"/>
</dbReference>
<dbReference type="Gene3D" id="1.10.1420.10">
    <property type="match status" value="2"/>
</dbReference>
<dbReference type="InterPro" id="IPR036187">
    <property type="entry name" value="DNA_mismatch_repair_MutS_sf"/>
</dbReference>
<evidence type="ECO:0000313" key="8">
    <source>
        <dbReference type="Proteomes" id="UP001334084"/>
    </source>
</evidence>
<evidence type="ECO:0000256" key="1">
    <source>
        <dbReference type="ARBA" id="ARBA00006271"/>
    </source>
</evidence>
<name>A0AAX4JFD0_9MICR</name>
<dbReference type="SUPFAM" id="SSF52540">
    <property type="entry name" value="P-loop containing nucleoside triphosphate hydrolases"/>
    <property type="match status" value="1"/>
</dbReference>
<dbReference type="SMART" id="SM00534">
    <property type="entry name" value="MUTSac"/>
    <property type="match status" value="1"/>
</dbReference>
<dbReference type="GO" id="GO:0140664">
    <property type="term" value="F:ATP-dependent DNA damage sensor activity"/>
    <property type="evidence" value="ECO:0007669"/>
    <property type="project" value="InterPro"/>
</dbReference>
<dbReference type="EMBL" id="CP142735">
    <property type="protein sequence ID" value="WUR04720.1"/>
    <property type="molecule type" value="Genomic_DNA"/>
</dbReference>
<dbReference type="RefSeq" id="XP_065330865.1">
    <property type="nucleotide sequence ID" value="XM_065474793.1"/>
</dbReference>
<dbReference type="GO" id="GO:0032301">
    <property type="term" value="C:MutSalpha complex"/>
    <property type="evidence" value="ECO:0007669"/>
    <property type="project" value="TreeGrafter"/>
</dbReference>
<dbReference type="PANTHER" id="PTHR11361">
    <property type="entry name" value="DNA MISMATCH REPAIR PROTEIN MUTS FAMILY MEMBER"/>
    <property type="match status" value="1"/>
</dbReference>
<dbReference type="InterPro" id="IPR000432">
    <property type="entry name" value="DNA_mismatch_repair_MutS_C"/>
</dbReference>
<keyword evidence="3" id="KW-0067">ATP-binding</keyword>
<keyword evidence="2" id="KW-0547">Nucleotide-binding</keyword>